<dbReference type="EMBL" id="MK620899">
    <property type="protein sequence ID" value="QBZ72703.1"/>
    <property type="molecule type" value="Genomic_DNA"/>
</dbReference>
<gene>
    <name evidence="1" type="primary">84</name>
    <name evidence="1" type="ORF">SEA_GODONK_84</name>
</gene>
<sequence>MVSVSYSSDARLNINDTEFNRYFNTWHGPVGRDLARRGQKVAMLARASAGMKTGQLRASIGVIYNVPKPGVLSLDVVASAPHAAIHHEGAAPHIIVPNRARYLRFEYQGRIVYRTMVRHPGHRPNPFLAKHIREIMR</sequence>
<dbReference type="Proteomes" id="UP000297070">
    <property type="component" value="Segment"/>
</dbReference>
<dbReference type="RefSeq" id="YP_009821468.1">
    <property type="nucleotide sequence ID" value="NC_048176.1"/>
</dbReference>
<dbReference type="GeneID" id="55012920"/>
<organism evidence="1 2">
    <name type="scientific">Gordonia phage GodonK</name>
    <dbReference type="NCBI Taxonomy" id="2562192"/>
    <lineage>
        <taxon>Viruses</taxon>
        <taxon>Duplodnaviria</taxon>
        <taxon>Heunggongvirae</taxon>
        <taxon>Uroviricota</taxon>
        <taxon>Caudoviricetes</taxon>
        <taxon>Godonkavirus</taxon>
        <taxon>Godonkavirus godonK</taxon>
    </lineage>
</organism>
<dbReference type="KEGG" id="vg:55012920"/>
<reference evidence="1 2" key="1">
    <citation type="submission" date="2019-03" db="EMBL/GenBank/DDBJ databases">
        <authorList>
            <person name="Douthitt C."/>
            <person name="D'Elia T."/>
            <person name="Bockoras C."/>
            <person name="Boss C."/>
            <person name="Clemons M."/>
            <person name="Green W."/>
            <person name="Harel H."/>
            <person name="Larralde J."/>
            <person name="Lopez M."/>
            <person name="Magana D."/>
            <person name="Miguel M."/>
            <person name="Muschweck L."/>
            <person name="Olivos K."/>
            <person name="Racette D."/>
            <person name="Reynolds M."/>
            <person name="Ru Y."/>
            <person name="Santana M."/>
            <person name="Simon R."/>
            <person name="Smotrilla K."/>
            <person name="Sufficool B."/>
            <person name="Tamayo B."/>
            <person name="Tirado E."/>
            <person name="Vajanyi M."/>
            <person name="Weger M."/>
            <person name="Wehr A."/>
            <person name="Whitaker K."/>
            <person name="Garlena R.A."/>
            <person name="Russell D.A."/>
            <person name="Pope W.H."/>
            <person name="Jacobs-Sera D."/>
            <person name="Hatfull G.F."/>
        </authorList>
    </citation>
    <scope>NUCLEOTIDE SEQUENCE [LARGE SCALE GENOMIC DNA]</scope>
</reference>
<protein>
    <submittedName>
        <fullName evidence="1">Major tail protein</fullName>
    </submittedName>
</protein>
<proteinExistence type="predicted"/>
<evidence type="ECO:0000313" key="2">
    <source>
        <dbReference type="Proteomes" id="UP000297070"/>
    </source>
</evidence>
<keyword evidence="2" id="KW-1185">Reference proteome</keyword>
<accession>A0A4D6E218</accession>
<name>A0A4D6E218_9CAUD</name>
<evidence type="ECO:0000313" key="1">
    <source>
        <dbReference type="EMBL" id="QBZ72703.1"/>
    </source>
</evidence>